<dbReference type="GO" id="GO:0005509">
    <property type="term" value="F:calcium ion binding"/>
    <property type="evidence" value="ECO:0007669"/>
    <property type="project" value="InterPro"/>
</dbReference>
<dbReference type="Proteomes" id="UP000221165">
    <property type="component" value="Unassembled WGS sequence"/>
</dbReference>
<dbReference type="RefSeq" id="XP_067926194.1">
    <property type="nucleotide sequence ID" value="XM_068061835.1"/>
</dbReference>
<dbReference type="InterPro" id="IPR011992">
    <property type="entry name" value="EF-hand-dom_pair"/>
</dbReference>
<dbReference type="InterPro" id="IPR002048">
    <property type="entry name" value="EF_hand_dom"/>
</dbReference>
<dbReference type="PANTHER" id="PTHR23048:SF45">
    <property type="entry name" value="CALMODULIN LIKE 4"/>
    <property type="match status" value="1"/>
</dbReference>
<gene>
    <name evidence="2" type="ORF">CSUI_001630</name>
</gene>
<dbReference type="InterPro" id="IPR050230">
    <property type="entry name" value="CALM/Myosin/TropC-like"/>
</dbReference>
<feature type="domain" description="EF-hand" evidence="1">
    <location>
        <begin position="8"/>
        <end position="38"/>
    </location>
</feature>
<dbReference type="GeneID" id="94425046"/>
<dbReference type="PROSITE" id="PS50222">
    <property type="entry name" value="EF_HAND_2"/>
    <property type="match status" value="2"/>
</dbReference>
<accession>A0A2C6KKF0</accession>
<dbReference type="EMBL" id="MIGC01000657">
    <property type="protein sequence ID" value="PHJ24521.1"/>
    <property type="molecule type" value="Genomic_DNA"/>
</dbReference>
<feature type="domain" description="EF-hand" evidence="1">
    <location>
        <begin position="99"/>
        <end position="134"/>
    </location>
</feature>
<dbReference type="GO" id="GO:0016460">
    <property type="term" value="C:myosin II complex"/>
    <property type="evidence" value="ECO:0007669"/>
    <property type="project" value="TreeGrafter"/>
</dbReference>
<dbReference type="Gene3D" id="1.10.238.10">
    <property type="entry name" value="EF-hand"/>
    <property type="match status" value="2"/>
</dbReference>
<dbReference type="PANTHER" id="PTHR23048">
    <property type="entry name" value="MYOSIN LIGHT CHAIN 1, 3"/>
    <property type="match status" value="1"/>
</dbReference>
<dbReference type="VEuPathDB" id="ToxoDB:CSUI_001630"/>
<reference evidence="2 3" key="1">
    <citation type="journal article" date="2017" name="Int. J. Parasitol.">
        <title>The genome of the protozoan parasite Cystoisospora suis and a reverse vaccinology approach to identify vaccine candidates.</title>
        <authorList>
            <person name="Palmieri N."/>
            <person name="Shrestha A."/>
            <person name="Ruttkowski B."/>
            <person name="Beck T."/>
            <person name="Vogl C."/>
            <person name="Tomley F."/>
            <person name="Blake D.P."/>
            <person name="Joachim A."/>
        </authorList>
    </citation>
    <scope>NUCLEOTIDE SEQUENCE [LARGE SCALE GENOMIC DNA]</scope>
    <source>
        <strain evidence="2 3">Wien I</strain>
    </source>
</reference>
<name>A0A2C6KKF0_9APIC</name>
<comment type="caution">
    <text evidence="2">The sequence shown here is derived from an EMBL/GenBank/DDBJ whole genome shotgun (WGS) entry which is preliminary data.</text>
</comment>
<protein>
    <submittedName>
        <fullName evidence="2">Ef hand domain-containing protein</fullName>
    </submittedName>
</protein>
<dbReference type="SUPFAM" id="SSF47473">
    <property type="entry name" value="EF-hand"/>
    <property type="match status" value="1"/>
</dbReference>
<evidence type="ECO:0000259" key="1">
    <source>
        <dbReference type="PROSITE" id="PS50222"/>
    </source>
</evidence>
<proteinExistence type="predicted"/>
<evidence type="ECO:0000313" key="3">
    <source>
        <dbReference type="Proteomes" id="UP000221165"/>
    </source>
</evidence>
<keyword evidence="3" id="KW-1185">Reference proteome</keyword>
<dbReference type="SMART" id="SM00054">
    <property type="entry name" value="EFh"/>
    <property type="match status" value="2"/>
</dbReference>
<organism evidence="2 3">
    <name type="scientific">Cystoisospora suis</name>
    <dbReference type="NCBI Taxonomy" id="483139"/>
    <lineage>
        <taxon>Eukaryota</taxon>
        <taxon>Sar</taxon>
        <taxon>Alveolata</taxon>
        <taxon>Apicomplexa</taxon>
        <taxon>Conoidasida</taxon>
        <taxon>Coccidia</taxon>
        <taxon>Eucoccidiorida</taxon>
        <taxon>Eimeriorina</taxon>
        <taxon>Sarcocystidae</taxon>
        <taxon>Cystoisospora</taxon>
    </lineage>
</organism>
<dbReference type="AlphaFoldDB" id="A0A2C6KKF0"/>
<evidence type="ECO:0000313" key="2">
    <source>
        <dbReference type="EMBL" id="PHJ24521.1"/>
    </source>
</evidence>
<dbReference type="OrthoDB" id="435273at2759"/>
<sequence>MRDFDYLCRFCFTLMDKDGDGKVKVTQLGTMLRMLGQVWSYASILTVENKLGHRPVTLDVFTQIAKQKRAEEAKERRRPLNEDMLEKYHMSRNIGLSQEEINELKVCFDLFDPDGRGVCSMKDVSQVLSCLGEQLSPADVNRLLTLENLDRAEYLRFGDFCSLFSRLQC</sequence>